<keyword evidence="4" id="KW-1185">Reference proteome</keyword>
<accession>A0A328C6P2</accession>
<feature type="chain" id="PRO_5016416898" evidence="2">
    <location>
        <begin position="23"/>
        <end position="96"/>
    </location>
</feature>
<dbReference type="OrthoDB" id="5525235at2"/>
<protein>
    <submittedName>
        <fullName evidence="3">Uncharacterized protein</fullName>
    </submittedName>
</protein>
<evidence type="ECO:0000256" key="2">
    <source>
        <dbReference type="SAM" id="SignalP"/>
    </source>
</evidence>
<dbReference type="RefSeq" id="WP_111729454.1">
    <property type="nucleotide sequence ID" value="NZ_QHKO01000003.1"/>
</dbReference>
<sequence>MKRAFLTGLMAVGFLLPASAMAQSLPEAGAASGGTSDEGVVYQQETTYDFDGEDLTGNLIRPDGENITGDQRGKTSSLINIRQDFIPEMLKSVETL</sequence>
<comment type="caution">
    <text evidence="3">The sequence shown here is derived from an EMBL/GenBank/DDBJ whole genome shotgun (WGS) entry which is preliminary data.</text>
</comment>
<feature type="signal peptide" evidence="2">
    <location>
        <begin position="1"/>
        <end position="22"/>
    </location>
</feature>
<reference evidence="3 4" key="1">
    <citation type="submission" date="2018-05" db="EMBL/GenBank/DDBJ databases">
        <title>Lujinxingia marina gen. nov. sp. nov., a new facultative anaerobic member of the class Deltaproteobacteria, and proposal of Lujinxingaceae fam. nov.</title>
        <authorList>
            <person name="Li C.-M."/>
        </authorList>
    </citation>
    <scope>NUCLEOTIDE SEQUENCE [LARGE SCALE GENOMIC DNA]</scope>
    <source>
        <strain evidence="3 4">B210</strain>
    </source>
</reference>
<proteinExistence type="predicted"/>
<evidence type="ECO:0000313" key="4">
    <source>
        <dbReference type="Proteomes" id="UP000249169"/>
    </source>
</evidence>
<dbReference type="EMBL" id="QHKO01000003">
    <property type="protein sequence ID" value="RAL22926.1"/>
    <property type="molecule type" value="Genomic_DNA"/>
</dbReference>
<evidence type="ECO:0000313" key="3">
    <source>
        <dbReference type="EMBL" id="RAL22926.1"/>
    </source>
</evidence>
<dbReference type="Proteomes" id="UP000249169">
    <property type="component" value="Unassembled WGS sequence"/>
</dbReference>
<gene>
    <name evidence="3" type="ORF">DL240_08520</name>
</gene>
<keyword evidence="2" id="KW-0732">Signal</keyword>
<organism evidence="3 4">
    <name type="scientific">Lujinxingia litoralis</name>
    <dbReference type="NCBI Taxonomy" id="2211119"/>
    <lineage>
        <taxon>Bacteria</taxon>
        <taxon>Deltaproteobacteria</taxon>
        <taxon>Bradymonadales</taxon>
        <taxon>Lujinxingiaceae</taxon>
        <taxon>Lujinxingia</taxon>
    </lineage>
</organism>
<name>A0A328C6P2_9DELT</name>
<dbReference type="AlphaFoldDB" id="A0A328C6P2"/>
<feature type="region of interest" description="Disordered" evidence="1">
    <location>
        <begin position="52"/>
        <end position="73"/>
    </location>
</feature>
<evidence type="ECO:0000256" key="1">
    <source>
        <dbReference type="SAM" id="MobiDB-lite"/>
    </source>
</evidence>